<name>A0A5D2B4Q4_GOSDA</name>
<organism evidence="1 2">
    <name type="scientific">Gossypium darwinii</name>
    <name type="common">Darwin's cotton</name>
    <name type="synonym">Gossypium barbadense var. darwinii</name>
    <dbReference type="NCBI Taxonomy" id="34276"/>
    <lineage>
        <taxon>Eukaryota</taxon>
        <taxon>Viridiplantae</taxon>
        <taxon>Streptophyta</taxon>
        <taxon>Embryophyta</taxon>
        <taxon>Tracheophyta</taxon>
        <taxon>Spermatophyta</taxon>
        <taxon>Magnoliopsida</taxon>
        <taxon>eudicotyledons</taxon>
        <taxon>Gunneridae</taxon>
        <taxon>Pentapetalae</taxon>
        <taxon>rosids</taxon>
        <taxon>malvids</taxon>
        <taxon>Malvales</taxon>
        <taxon>Malvaceae</taxon>
        <taxon>Malvoideae</taxon>
        <taxon>Gossypium</taxon>
    </lineage>
</organism>
<protein>
    <submittedName>
        <fullName evidence="1">Uncharacterized protein</fullName>
    </submittedName>
</protein>
<evidence type="ECO:0000313" key="2">
    <source>
        <dbReference type="Proteomes" id="UP000323506"/>
    </source>
</evidence>
<dbReference type="Proteomes" id="UP000323506">
    <property type="component" value="Chromosome D10"/>
</dbReference>
<dbReference type="AlphaFoldDB" id="A0A5D2B4Q4"/>
<reference evidence="1 2" key="1">
    <citation type="submission" date="2019-06" db="EMBL/GenBank/DDBJ databases">
        <title>WGS assembly of Gossypium darwinii.</title>
        <authorList>
            <person name="Chen Z.J."/>
            <person name="Sreedasyam A."/>
            <person name="Ando A."/>
            <person name="Song Q."/>
            <person name="De L."/>
            <person name="Hulse-Kemp A."/>
            <person name="Ding M."/>
            <person name="Ye W."/>
            <person name="Kirkbride R."/>
            <person name="Jenkins J."/>
            <person name="Plott C."/>
            <person name="Lovell J."/>
            <person name="Lin Y.-M."/>
            <person name="Vaughn R."/>
            <person name="Liu B."/>
            <person name="Li W."/>
            <person name="Simpson S."/>
            <person name="Scheffler B."/>
            <person name="Saski C."/>
            <person name="Grover C."/>
            <person name="Hu G."/>
            <person name="Conover J."/>
            <person name="Carlson J."/>
            <person name="Shu S."/>
            <person name="Boston L."/>
            <person name="Williams M."/>
            <person name="Peterson D."/>
            <person name="Mcgee K."/>
            <person name="Jones D."/>
            <person name="Wendel J."/>
            <person name="Stelly D."/>
            <person name="Grimwood J."/>
            <person name="Schmutz J."/>
        </authorList>
    </citation>
    <scope>NUCLEOTIDE SEQUENCE [LARGE SCALE GENOMIC DNA]</scope>
    <source>
        <strain evidence="1">1808015.09</strain>
    </source>
</reference>
<proteinExistence type="predicted"/>
<dbReference type="EMBL" id="CM017710">
    <property type="protein sequence ID" value="TYG51033.1"/>
    <property type="molecule type" value="Genomic_DNA"/>
</dbReference>
<evidence type="ECO:0000313" key="1">
    <source>
        <dbReference type="EMBL" id="TYG51033.1"/>
    </source>
</evidence>
<keyword evidence="2" id="KW-1185">Reference proteome</keyword>
<sequence length="85" mass="9707">MKKKEKHKRKRKLFNSLASLINFSTTIVKTIKYPTFFSSMMEWTFYLLRPPVPFLEVPLQSKSSVNPIVSLPSPLCAPHGSPICP</sequence>
<gene>
    <name evidence="1" type="ORF">ES288_D10G224000v1</name>
</gene>
<accession>A0A5D2B4Q4</accession>